<dbReference type="Gene3D" id="3.40.50.2000">
    <property type="entry name" value="Glycogen Phosphorylase B"/>
    <property type="match status" value="2"/>
</dbReference>
<gene>
    <name evidence="3" type="ORF">SAMN02910451_01039</name>
</gene>
<sequence length="365" mass="41120">MTILILANYANGLFLFRKELLESFKKAGHKVIVSVPFDENVHKLRDMNVELVDTHLERHGMNPLKDLKLFASYMKIMKNTRPGVVLTYTIKPNIYGAMAAKFLRIPYVCNVTGLGTAIEGGGMLSKILVKMYSFSMSRAKKVFFQNERNLEFMKNKGVAAKNAALLPGSGVNLTEHPFREYPSENDGIRFLAVIRIMKDKGIEEYLEVAEAITSEYDNVSFDLVGEYEEDERAKYEPMIQALEEKGSIRYHGHLDTVEPVMANSHVIVHPSYHEGLSNVLLEAGACGRPVLASDVNGCKETFEEGVTGMGFKPGDSSALRDAIRKFLALSEDDRKEMGKKARLFIEKNYDRKIVISTYEQTLKEL</sequence>
<dbReference type="PANTHER" id="PTHR45947">
    <property type="entry name" value="SULFOQUINOVOSYL TRANSFERASE SQD2"/>
    <property type="match status" value="1"/>
</dbReference>
<dbReference type="InterPro" id="IPR001296">
    <property type="entry name" value="Glyco_trans_1"/>
</dbReference>
<proteinExistence type="predicted"/>
<dbReference type="EMBL" id="FMUR01000006">
    <property type="protein sequence ID" value="SCX99900.1"/>
    <property type="molecule type" value="Genomic_DNA"/>
</dbReference>
<dbReference type="RefSeq" id="WP_074461747.1">
    <property type="nucleotide sequence ID" value="NZ_FMUR01000006.1"/>
</dbReference>
<reference evidence="4" key="1">
    <citation type="submission" date="2016-10" db="EMBL/GenBank/DDBJ databases">
        <authorList>
            <person name="Varghese N."/>
            <person name="Submissions S."/>
        </authorList>
    </citation>
    <scope>NUCLEOTIDE SEQUENCE [LARGE SCALE GENOMIC DNA]</scope>
    <source>
        <strain evidence="4">XBD2006</strain>
    </source>
</reference>
<keyword evidence="4" id="KW-1185">Reference proteome</keyword>
<dbReference type="OrthoDB" id="9772485at2"/>
<dbReference type="Pfam" id="PF00534">
    <property type="entry name" value="Glycos_transf_1"/>
    <property type="match status" value="1"/>
</dbReference>
<accession>A0A1G5CC60</accession>
<feature type="domain" description="Glycosyltransferase subfamily 4-like N-terminal" evidence="2">
    <location>
        <begin position="3"/>
        <end position="146"/>
    </location>
</feature>
<dbReference type="Proteomes" id="UP000183047">
    <property type="component" value="Unassembled WGS sequence"/>
</dbReference>
<dbReference type="CDD" id="cd03808">
    <property type="entry name" value="GT4_CapM-like"/>
    <property type="match status" value="1"/>
</dbReference>
<dbReference type="InterPro" id="IPR050194">
    <property type="entry name" value="Glycosyltransferase_grp1"/>
</dbReference>
<dbReference type="AlphaFoldDB" id="A0A1G5CC60"/>
<dbReference type="Pfam" id="PF13477">
    <property type="entry name" value="Glyco_trans_4_2"/>
    <property type="match status" value="1"/>
</dbReference>
<evidence type="ECO:0000313" key="4">
    <source>
        <dbReference type="Proteomes" id="UP000183047"/>
    </source>
</evidence>
<protein>
    <submittedName>
        <fullName evidence="3">Galacturonosyltransferase</fullName>
    </submittedName>
</protein>
<feature type="domain" description="Glycosyl transferase family 1" evidence="1">
    <location>
        <begin position="180"/>
        <end position="342"/>
    </location>
</feature>
<keyword evidence="3" id="KW-0808">Transferase</keyword>
<evidence type="ECO:0000313" key="3">
    <source>
        <dbReference type="EMBL" id="SCX99900.1"/>
    </source>
</evidence>
<name>A0A1G5CC60_9FIRM</name>
<dbReference type="GO" id="GO:0016757">
    <property type="term" value="F:glycosyltransferase activity"/>
    <property type="evidence" value="ECO:0007669"/>
    <property type="project" value="InterPro"/>
</dbReference>
<evidence type="ECO:0000259" key="1">
    <source>
        <dbReference type="Pfam" id="PF00534"/>
    </source>
</evidence>
<organism evidence="3 4">
    <name type="scientific">Butyrivibrio hungatei</name>
    <dbReference type="NCBI Taxonomy" id="185008"/>
    <lineage>
        <taxon>Bacteria</taxon>
        <taxon>Bacillati</taxon>
        <taxon>Bacillota</taxon>
        <taxon>Clostridia</taxon>
        <taxon>Lachnospirales</taxon>
        <taxon>Lachnospiraceae</taxon>
        <taxon>Butyrivibrio</taxon>
    </lineage>
</organism>
<dbReference type="SUPFAM" id="SSF53756">
    <property type="entry name" value="UDP-Glycosyltransferase/glycogen phosphorylase"/>
    <property type="match status" value="1"/>
</dbReference>
<evidence type="ECO:0000259" key="2">
    <source>
        <dbReference type="Pfam" id="PF13477"/>
    </source>
</evidence>
<dbReference type="InterPro" id="IPR028098">
    <property type="entry name" value="Glyco_trans_4-like_N"/>
</dbReference>
<dbReference type="PANTHER" id="PTHR45947:SF3">
    <property type="entry name" value="SULFOQUINOVOSYL TRANSFERASE SQD2"/>
    <property type="match status" value="1"/>
</dbReference>